<dbReference type="Gene3D" id="3.30.1050.10">
    <property type="entry name" value="SCP2 sterol-binding domain"/>
    <property type="match status" value="1"/>
</dbReference>
<dbReference type="SUPFAM" id="SSF55718">
    <property type="entry name" value="SCP-like"/>
    <property type="match status" value="1"/>
</dbReference>
<keyword evidence="2" id="KW-1185">Reference proteome</keyword>
<dbReference type="AlphaFoldDB" id="A0A2K3UY96"/>
<protein>
    <recommendedName>
        <fullName evidence="3">SCP2 domain-containing protein</fullName>
    </recommendedName>
</protein>
<comment type="caution">
    <text evidence="1">The sequence shown here is derived from an EMBL/GenBank/DDBJ whole genome shotgun (WGS) entry which is preliminary data.</text>
</comment>
<sequence>MPTPPAQTGPDLEALLTRVFLQAADPGPARARLALRFLQTQPDACVLVDGRSGESVVTTGEAARLGEADLTFHLSGPAAHAFWRGDLNPVAAMTAGTLRIDGPLLKALTLAPGLKLVQAAYREATDGQERERA</sequence>
<dbReference type="InterPro" id="IPR036527">
    <property type="entry name" value="SCP2_sterol-bd_dom_sf"/>
</dbReference>
<dbReference type="EMBL" id="PPPD01000001">
    <property type="protein sequence ID" value="PNY81511.1"/>
    <property type="molecule type" value="Genomic_DNA"/>
</dbReference>
<evidence type="ECO:0000313" key="1">
    <source>
        <dbReference type="EMBL" id="PNY81511.1"/>
    </source>
</evidence>
<name>A0A2K3UY96_9DEIO</name>
<reference evidence="1 2" key="1">
    <citation type="submission" date="2018-01" db="EMBL/GenBank/DDBJ databases">
        <title>Deinococcus koreensis sp. nov., a radiation-resistant bacterium isolated from river water.</title>
        <authorList>
            <person name="Choi A."/>
        </authorList>
    </citation>
    <scope>NUCLEOTIDE SEQUENCE [LARGE SCALE GENOMIC DNA]</scope>
    <source>
        <strain evidence="1 2">SJW1-2</strain>
    </source>
</reference>
<dbReference type="Proteomes" id="UP000236379">
    <property type="component" value="Unassembled WGS sequence"/>
</dbReference>
<proteinExistence type="predicted"/>
<evidence type="ECO:0008006" key="3">
    <source>
        <dbReference type="Google" id="ProtNLM"/>
    </source>
</evidence>
<dbReference type="OrthoDB" id="69985at2"/>
<dbReference type="RefSeq" id="WP_103311954.1">
    <property type="nucleotide sequence ID" value="NZ_PPPD01000001.1"/>
</dbReference>
<accession>A0A2K3UY96</accession>
<evidence type="ECO:0000313" key="2">
    <source>
        <dbReference type="Proteomes" id="UP000236379"/>
    </source>
</evidence>
<organism evidence="1 2">
    <name type="scientific">Deinococcus koreensis</name>
    <dbReference type="NCBI Taxonomy" id="2054903"/>
    <lineage>
        <taxon>Bacteria</taxon>
        <taxon>Thermotogati</taxon>
        <taxon>Deinococcota</taxon>
        <taxon>Deinococci</taxon>
        <taxon>Deinococcales</taxon>
        <taxon>Deinococcaceae</taxon>
        <taxon>Deinococcus</taxon>
    </lineage>
</organism>
<gene>
    <name evidence="1" type="ORF">CVO96_09055</name>
</gene>